<name>A0ABV4C8U7_9MYCO</name>
<keyword evidence="2" id="KW-1185">Reference proteome</keyword>
<proteinExistence type="predicted"/>
<comment type="caution">
    <text evidence="1">The sequence shown here is derived from an EMBL/GenBank/DDBJ whole genome shotgun (WGS) entry which is preliminary data.</text>
</comment>
<accession>A0ABV4C8U7</accession>
<protein>
    <submittedName>
        <fullName evidence="1">DUF6283 family protein</fullName>
    </submittedName>
</protein>
<organism evidence="1 2">
    <name type="scientific">Mycobacterium servetii</name>
    <dbReference type="NCBI Taxonomy" id="3237418"/>
    <lineage>
        <taxon>Bacteria</taxon>
        <taxon>Bacillati</taxon>
        <taxon>Actinomycetota</taxon>
        <taxon>Actinomycetes</taxon>
        <taxon>Mycobacteriales</taxon>
        <taxon>Mycobacteriaceae</taxon>
        <taxon>Mycobacterium</taxon>
    </lineage>
</organism>
<dbReference type="RefSeq" id="WP_369742008.1">
    <property type="nucleotide sequence ID" value="NZ_JBGEDP010000002.1"/>
</dbReference>
<gene>
    <name evidence="1" type="ORF">AB8998_30410</name>
</gene>
<dbReference type="EMBL" id="JBGEDP010000002">
    <property type="protein sequence ID" value="MEY8018966.1"/>
    <property type="molecule type" value="Genomic_DNA"/>
</dbReference>
<sequence length="154" mass="16496">MRLTQKNSCQVRGPAPQPCASCPYRRDVPSGIWAAEEYAKLPAYDADTPFQPPHLFLCHQTSADHPRARVCAGWVGCHGSDLLALRLAAARGIVDGTELDINRTTTSVPLFSSGAAAADHGLRDIDTPGVRAREAINKIADRRSDTTTLGESSA</sequence>
<reference evidence="1 2" key="1">
    <citation type="submission" date="2024-08" db="EMBL/GenBank/DDBJ databases">
        <title>Mycobacterium servetensis sp. nov., a novel rapid-growing mycobacterial species recovered from a human patient in Zaragoza, Spain.</title>
        <authorList>
            <person name="Tristancho-Baro A.I."/>
            <person name="Buenestado-Serrano S."/>
            <person name="Garcia De Viedma D."/>
            <person name="Milagro-Beamonte A."/>
            <person name="Burillo N."/>
            <person name="Sanz S."/>
            <person name="Lopez-Calleja A.I."/>
            <person name="Penas-Utrilla D."/>
            <person name="Guardingo M."/>
            <person name="Garcia M.J."/>
            <person name="Vinuelas-Bayon J."/>
        </authorList>
    </citation>
    <scope>NUCLEOTIDE SEQUENCE [LARGE SCALE GENOMIC DNA]</scope>
    <source>
        <strain evidence="2">HUMS_12744610</strain>
    </source>
</reference>
<dbReference type="Proteomes" id="UP001564760">
    <property type="component" value="Unassembled WGS sequence"/>
</dbReference>
<evidence type="ECO:0000313" key="1">
    <source>
        <dbReference type="EMBL" id="MEY8018966.1"/>
    </source>
</evidence>
<dbReference type="Pfam" id="PF19800">
    <property type="entry name" value="DUF6283"/>
    <property type="match status" value="1"/>
</dbReference>
<dbReference type="InterPro" id="IPR046250">
    <property type="entry name" value="DUF6283"/>
</dbReference>
<evidence type="ECO:0000313" key="2">
    <source>
        <dbReference type="Proteomes" id="UP001564760"/>
    </source>
</evidence>